<dbReference type="OrthoDB" id="9799367at2"/>
<evidence type="ECO:0000313" key="3">
    <source>
        <dbReference type="Proteomes" id="UP000240481"/>
    </source>
</evidence>
<keyword evidence="3" id="KW-1185">Reference proteome</keyword>
<dbReference type="RefSeq" id="WP_048898306.1">
    <property type="nucleotide sequence ID" value="NZ_AP024852.1"/>
</dbReference>
<dbReference type="InterPro" id="IPR050491">
    <property type="entry name" value="AmpC-like"/>
</dbReference>
<sequence length="461" mass="52296">MLADKLQCVLMGNCKILGLALLILLMPSLAFSAATFDKDKMDRYLESLAVHNKATLSVVLAEKGEVIYSKQTLLPNEFAKFTDDEKLYKAGSITKTFTAVLVFQQIEQGKLTLATPLSDFYPQIPNASKITIGQMLSHRSGIFNYTNDPAFNDYFTQYQVKKKMLEKIASFSPTFDPDSSYEYSNSNYVLLGYILEDVTGKSYTQLVQEHIINKLGLTQTVYCAEKRGCGKEQQSFYFYDSDWHLATQWSMSVANSAGAVLSTPYDLTRFMRALFKGELVSNHSLALMKGITNTTSKGLFKLPFYNRYSYGHRGLIEGFQSDMSYFESDDFAFSINIDALNYNFNDITVAILNIYYNRPFELPDFDRKPITLDTNQLKKYQGNFSAPNSNLDIKVFVQGQSLMVQATGQEPLAVESFSLHEFEYKPAGILCKFAKTVDGGVNYTKFTLYQGNWILNYQKRQ</sequence>
<comment type="caution">
    <text evidence="2">The sequence shown here is derived from an EMBL/GenBank/DDBJ whole genome shotgun (WGS) entry which is preliminary data.</text>
</comment>
<dbReference type="InterPro" id="IPR012338">
    <property type="entry name" value="Beta-lactam/transpept-like"/>
</dbReference>
<name>A0A2T3P4J4_9GAMM</name>
<dbReference type="Pfam" id="PF00144">
    <property type="entry name" value="Beta-lactamase"/>
    <property type="match status" value="1"/>
</dbReference>
<dbReference type="EMBL" id="PYLZ01000008">
    <property type="protein sequence ID" value="PSW23444.1"/>
    <property type="molecule type" value="Genomic_DNA"/>
</dbReference>
<dbReference type="AlphaFoldDB" id="A0A2T3P4J4"/>
<evidence type="ECO:0000259" key="1">
    <source>
        <dbReference type="Pfam" id="PF00144"/>
    </source>
</evidence>
<dbReference type="Proteomes" id="UP000240481">
    <property type="component" value="Unassembled WGS sequence"/>
</dbReference>
<dbReference type="Gene3D" id="3.40.710.10">
    <property type="entry name" value="DD-peptidase/beta-lactamase superfamily"/>
    <property type="match status" value="1"/>
</dbReference>
<dbReference type="PANTHER" id="PTHR46825:SF7">
    <property type="entry name" value="D-ALANYL-D-ALANINE CARBOXYPEPTIDASE"/>
    <property type="match status" value="1"/>
</dbReference>
<gene>
    <name evidence="2" type="ORF">C9I94_15065</name>
</gene>
<organism evidence="2 3">
    <name type="scientific">Photobacterium swingsii</name>
    <dbReference type="NCBI Taxonomy" id="680026"/>
    <lineage>
        <taxon>Bacteria</taxon>
        <taxon>Pseudomonadati</taxon>
        <taxon>Pseudomonadota</taxon>
        <taxon>Gammaproteobacteria</taxon>
        <taxon>Vibrionales</taxon>
        <taxon>Vibrionaceae</taxon>
        <taxon>Photobacterium</taxon>
    </lineage>
</organism>
<dbReference type="InterPro" id="IPR001466">
    <property type="entry name" value="Beta-lactam-related"/>
</dbReference>
<proteinExistence type="predicted"/>
<accession>A0A2T3P4J4</accession>
<feature type="domain" description="Beta-lactamase-related" evidence="1">
    <location>
        <begin position="52"/>
        <end position="290"/>
    </location>
</feature>
<dbReference type="SUPFAM" id="SSF56601">
    <property type="entry name" value="beta-lactamase/transpeptidase-like"/>
    <property type="match status" value="1"/>
</dbReference>
<protein>
    <recommendedName>
        <fullName evidence="1">Beta-lactamase-related domain-containing protein</fullName>
    </recommendedName>
</protein>
<dbReference type="PANTHER" id="PTHR46825">
    <property type="entry name" value="D-ALANYL-D-ALANINE-CARBOXYPEPTIDASE/ENDOPEPTIDASE AMPH"/>
    <property type="match status" value="1"/>
</dbReference>
<evidence type="ECO:0000313" key="2">
    <source>
        <dbReference type="EMBL" id="PSW23444.1"/>
    </source>
</evidence>
<reference evidence="2 3" key="1">
    <citation type="submission" date="2018-01" db="EMBL/GenBank/DDBJ databases">
        <title>Whole genome sequencing of Histamine producing bacteria.</title>
        <authorList>
            <person name="Butler K."/>
        </authorList>
    </citation>
    <scope>NUCLEOTIDE SEQUENCE [LARGE SCALE GENOMIC DNA]</scope>
    <source>
        <strain evidence="2 3">DSM 24669</strain>
    </source>
</reference>